<evidence type="ECO:0000313" key="8">
    <source>
        <dbReference type="EMBL" id="NOV43878.1"/>
    </source>
</evidence>
<name>A0A6M2DFF7_XENCH</name>
<dbReference type="InterPro" id="IPR042496">
    <property type="entry name" value="CGRF1"/>
</dbReference>
<dbReference type="Pfam" id="PF13920">
    <property type="entry name" value="zf-C3HC4_3"/>
    <property type="match status" value="1"/>
</dbReference>
<evidence type="ECO:0000256" key="4">
    <source>
        <dbReference type="PROSITE-ProRule" id="PRU00175"/>
    </source>
</evidence>
<proteinExistence type="predicted"/>
<evidence type="ECO:0000259" key="7">
    <source>
        <dbReference type="PROSITE" id="PS50089"/>
    </source>
</evidence>
<dbReference type="FunFam" id="1.10.1170.10:FF:000002">
    <property type="entry name" value="Baculoviral IAP repeat containing 7"/>
    <property type="match status" value="1"/>
</dbReference>
<dbReference type="PROSITE" id="PS50089">
    <property type="entry name" value="ZF_RING_2"/>
    <property type="match status" value="1"/>
</dbReference>
<feature type="domain" description="RING-type" evidence="7">
    <location>
        <begin position="324"/>
        <end position="359"/>
    </location>
</feature>
<dbReference type="EMBL" id="GIIL01000152">
    <property type="protein sequence ID" value="NOV43878.1"/>
    <property type="molecule type" value="Transcribed_RNA"/>
</dbReference>
<accession>A0A6M2DFF7</accession>
<keyword evidence="6" id="KW-1133">Transmembrane helix</keyword>
<evidence type="ECO:0000256" key="1">
    <source>
        <dbReference type="ARBA" id="ARBA00022723"/>
    </source>
</evidence>
<sequence length="410" mass="46089">MGALSSMFVSMTDITNSVTIICVLFSLFAMALLFMKSALILRAPRQMRIMEENHWTTSSSPRVPRLRMTKVHIPFTFRVLDSSNSEPYNELRCAVSSRVAYSLLAFWAVPIIDLHRALWRPWPELRALLESLAYKTSPEEDDELNSEKNCEYDQNSVSEKECSDKSYSGDETDGLKCRMKGDSPFGHAHRERRSGFAHEEKSMTLRPPWPGEPGPLGEPPRQDYPLVVLLKREDDQEEQDLQSSDETVALVNVVHLRDPVCPLPTSMLGQYLKQASGQLSSLKQLYLATPGDTSSATDMTQAQFSMSDRDSAYSSLIGQPDQLCVVCQSFPLSRALLPCRHTCICAVCFSKLDRCPMCRAPISSFFTIRAEDYLPQSAIPPHHTTRSSKGGAAMWLDALNDRLTDFLGFR</sequence>
<dbReference type="InterPro" id="IPR001841">
    <property type="entry name" value="Znf_RING"/>
</dbReference>
<dbReference type="SUPFAM" id="SSF57850">
    <property type="entry name" value="RING/U-box"/>
    <property type="match status" value="1"/>
</dbReference>
<dbReference type="Gene3D" id="3.30.40.10">
    <property type="entry name" value="Zinc/RING finger domain, C3HC4 (zinc finger)"/>
    <property type="match status" value="1"/>
</dbReference>
<keyword evidence="1" id="KW-0479">Metal-binding</keyword>
<reference evidence="8" key="1">
    <citation type="submission" date="2020-03" db="EMBL/GenBank/DDBJ databases">
        <title>Transcriptomic Profiling of the Digestive Tract of the Rat Flea, Xenopsylla cheopis, Following Blood Feeding and Infection with Yersinia pestis.</title>
        <authorList>
            <person name="Bland D.M."/>
            <person name="Martens C.A."/>
            <person name="Virtaneva K."/>
            <person name="Kanakabandi K."/>
            <person name="Long D."/>
            <person name="Rosenke R."/>
            <person name="Saturday G.A."/>
            <person name="Hoyt F.H."/>
            <person name="Bruno D.P."/>
            <person name="Ribeiro J.M.C."/>
            <person name="Hinnebusch J."/>
        </authorList>
    </citation>
    <scope>NUCLEOTIDE SEQUENCE</scope>
</reference>
<dbReference type="PANTHER" id="PTHR15379:SF2">
    <property type="entry name" value="CELL GROWTH REGULATOR WITH RING FINGER DOMAIN PROTEIN 1"/>
    <property type="match status" value="1"/>
</dbReference>
<dbReference type="AlphaFoldDB" id="A0A6M2DFF7"/>
<organism evidence="8">
    <name type="scientific">Xenopsylla cheopis</name>
    <name type="common">Oriental rat flea</name>
    <name type="synonym">Pulex cheopis</name>
    <dbReference type="NCBI Taxonomy" id="163159"/>
    <lineage>
        <taxon>Eukaryota</taxon>
        <taxon>Metazoa</taxon>
        <taxon>Ecdysozoa</taxon>
        <taxon>Arthropoda</taxon>
        <taxon>Hexapoda</taxon>
        <taxon>Insecta</taxon>
        <taxon>Pterygota</taxon>
        <taxon>Neoptera</taxon>
        <taxon>Endopterygota</taxon>
        <taxon>Siphonaptera</taxon>
        <taxon>Pulicidae</taxon>
        <taxon>Xenopsyllinae</taxon>
        <taxon>Xenopsylla</taxon>
    </lineage>
</organism>
<feature type="region of interest" description="Disordered" evidence="5">
    <location>
        <begin position="137"/>
        <end position="221"/>
    </location>
</feature>
<evidence type="ECO:0000256" key="5">
    <source>
        <dbReference type="SAM" id="MobiDB-lite"/>
    </source>
</evidence>
<dbReference type="CDD" id="cd16787">
    <property type="entry name" value="mRING-HC-C3HC5_CGRF1"/>
    <property type="match status" value="1"/>
</dbReference>
<feature type="compositionally biased region" description="Pro residues" evidence="5">
    <location>
        <begin position="207"/>
        <end position="218"/>
    </location>
</feature>
<keyword evidence="2 4" id="KW-0863">Zinc-finger</keyword>
<dbReference type="GO" id="GO:0030308">
    <property type="term" value="P:negative regulation of cell growth"/>
    <property type="evidence" value="ECO:0007669"/>
    <property type="project" value="TreeGrafter"/>
</dbReference>
<evidence type="ECO:0000256" key="6">
    <source>
        <dbReference type="SAM" id="Phobius"/>
    </source>
</evidence>
<keyword evidence="6" id="KW-0812">Transmembrane</keyword>
<keyword evidence="6" id="KW-0472">Membrane</keyword>
<protein>
    <submittedName>
        <fullName evidence="8">Putative cell growth regulator with ring finger domain protein 1 isoform x1</fullName>
    </submittedName>
</protein>
<feature type="compositionally biased region" description="Basic and acidic residues" evidence="5">
    <location>
        <begin position="158"/>
        <end position="181"/>
    </location>
</feature>
<dbReference type="InterPro" id="IPR013083">
    <property type="entry name" value="Znf_RING/FYVE/PHD"/>
</dbReference>
<evidence type="ECO:0000256" key="3">
    <source>
        <dbReference type="ARBA" id="ARBA00022833"/>
    </source>
</evidence>
<feature type="transmembrane region" description="Helical" evidence="6">
    <location>
        <begin position="18"/>
        <end position="41"/>
    </location>
</feature>
<dbReference type="GO" id="GO:0008270">
    <property type="term" value="F:zinc ion binding"/>
    <property type="evidence" value="ECO:0007669"/>
    <property type="project" value="UniProtKB-KW"/>
</dbReference>
<keyword evidence="3" id="KW-0862">Zinc</keyword>
<evidence type="ECO:0000256" key="2">
    <source>
        <dbReference type="ARBA" id="ARBA00022771"/>
    </source>
</evidence>
<dbReference type="PANTHER" id="PTHR15379">
    <property type="entry name" value="CELL GROWTH REGULATOR WITH RING FINGER DOMAIN PROTEIN 1"/>
    <property type="match status" value="1"/>
</dbReference>
<feature type="compositionally biased region" description="Basic and acidic residues" evidence="5">
    <location>
        <begin position="193"/>
        <end position="203"/>
    </location>
</feature>